<dbReference type="PANTHER" id="PTHR43142">
    <property type="entry name" value="CARBOXYLIC ESTER HYDROLASE"/>
    <property type="match status" value="1"/>
</dbReference>
<accession>A0A6J2KBU6</accession>
<dbReference type="InterPro" id="IPR019826">
    <property type="entry name" value="Carboxylesterase_B_AS"/>
</dbReference>
<sequence length="545" mass="60715">MLRPVTLAVVVVALLSAAGARLRVDPLVETRKGLIKGLRSENGEFSKFLGVPYALVDEDNPFGSSVPHPGFEETFEAFDDSVVCPQLTDNVAVGSLQCLNLNIYVPNTATSRNKRPVMIWIHGGGGFMSGSGTSRDYSFEDLVRHDVIIVSVNYRLGAFGFFCLDSADVPGNQGLKDQVLALKWIKENIEAFGGDTSKITLFGESAGGVAVELHLLTEQEKFFNQVIVQSASAFIPGAIMKPDNSIPIRIASRLGFKTDNFVEAIAFLADQDPLLVVGATRSDGPVTLTDATFGLFRACIENEYNGVYRFLANTPENLDPKKLRNIPVIYGVNDREMLTLHALISPEEYEQPAIRNYMNIAFDLKENEIEEDVTHFYIADEPFNPEVFDKFINFASNYYFHYPVERSLKKILNAGNEDIYYYVFSYDGGRNAMKNHLGITAPGAAHADELGYLLAVDLQPGELVAEEDQLVIDRITTLWTNFAKFGNPTPETSDLLPVVWSPVTASRRPFLEIGADFGLKSRPFHDRMAFWDLFYKLYGKLERIH</sequence>
<feature type="chain" id="PRO_5027144947" description="Carboxylic ester hydrolase" evidence="6">
    <location>
        <begin position="21"/>
        <end position="545"/>
    </location>
</feature>
<name>A0A6J2KBU6_BOMMA</name>
<comment type="similarity">
    <text evidence="1 6">Belongs to the type-B carboxylesterase/lipase family.</text>
</comment>
<dbReference type="InterPro" id="IPR029058">
    <property type="entry name" value="AB_hydrolase_fold"/>
</dbReference>
<dbReference type="RefSeq" id="XP_028038397.1">
    <property type="nucleotide sequence ID" value="XM_028182596.1"/>
</dbReference>
<keyword evidence="5" id="KW-0325">Glycoprotein</keyword>
<evidence type="ECO:0000313" key="8">
    <source>
        <dbReference type="Proteomes" id="UP000504629"/>
    </source>
</evidence>
<keyword evidence="6" id="KW-0732">Signal</keyword>
<proteinExistence type="inferred from homology"/>
<feature type="domain" description="Carboxylesterase type B" evidence="7">
    <location>
        <begin position="25"/>
        <end position="531"/>
    </location>
</feature>
<dbReference type="Gene3D" id="3.40.50.1820">
    <property type="entry name" value="alpha/beta hydrolase"/>
    <property type="match status" value="1"/>
</dbReference>
<evidence type="ECO:0000256" key="4">
    <source>
        <dbReference type="ARBA" id="ARBA00023157"/>
    </source>
</evidence>
<dbReference type="GO" id="GO:0052689">
    <property type="term" value="F:carboxylic ester hydrolase activity"/>
    <property type="evidence" value="ECO:0007669"/>
    <property type="project" value="UniProtKB-KW"/>
</dbReference>
<organism evidence="8 9">
    <name type="scientific">Bombyx mandarina</name>
    <name type="common">Wild silk moth</name>
    <name type="synonym">Wild silkworm</name>
    <dbReference type="NCBI Taxonomy" id="7092"/>
    <lineage>
        <taxon>Eukaryota</taxon>
        <taxon>Metazoa</taxon>
        <taxon>Ecdysozoa</taxon>
        <taxon>Arthropoda</taxon>
        <taxon>Hexapoda</taxon>
        <taxon>Insecta</taxon>
        <taxon>Pterygota</taxon>
        <taxon>Neoptera</taxon>
        <taxon>Endopterygota</taxon>
        <taxon>Lepidoptera</taxon>
        <taxon>Glossata</taxon>
        <taxon>Ditrysia</taxon>
        <taxon>Bombycoidea</taxon>
        <taxon>Bombycidae</taxon>
        <taxon>Bombycinae</taxon>
        <taxon>Bombyx</taxon>
    </lineage>
</organism>
<dbReference type="EC" id="3.1.1.-" evidence="6"/>
<keyword evidence="8" id="KW-1185">Reference proteome</keyword>
<evidence type="ECO:0000256" key="3">
    <source>
        <dbReference type="ARBA" id="ARBA00022801"/>
    </source>
</evidence>
<evidence type="ECO:0000256" key="5">
    <source>
        <dbReference type="ARBA" id="ARBA00023180"/>
    </source>
</evidence>
<evidence type="ECO:0000256" key="1">
    <source>
        <dbReference type="ARBA" id="ARBA00005964"/>
    </source>
</evidence>
<dbReference type="AlphaFoldDB" id="A0A6J2KBU6"/>
<evidence type="ECO:0000313" key="9">
    <source>
        <dbReference type="RefSeq" id="XP_028038397.1"/>
    </source>
</evidence>
<dbReference type="SUPFAM" id="SSF53474">
    <property type="entry name" value="alpha/beta-Hydrolases"/>
    <property type="match status" value="1"/>
</dbReference>
<reference evidence="9" key="1">
    <citation type="submission" date="2025-08" db="UniProtKB">
        <authorList>
            <consortium name="RefSeq"/>
        </authorList>
    </citation>
    <scope>IDENTIFICATION</scope>
    <source>
        <tissue evidence="9">Silk gland</tissue>
    </source>
</reference>
<dbReference type="PANTHER" id="PTHR43142:SF1">
    <property type="entry name" value="CARBOXYLIC ESTER HYDROLASE"/>
    <property type="match status" value="1"/>
</dbReference>
<dbReference type="InterPro" id="IPR002018">
    <property type="entry name" value="CarbesteraseB"/>
</dbReference>
<keyword evidence="2" id="KW-0719">Serine esterase</keyword>
<dbReference type="GeneID" id="114249123"/>
<evidence type="ECO:0000256" key="6">
    <source>
        <dbReference type="RuleBase" id="RU361235"/>
    </source>
</evidence>
<evidence type="ECO:0000256" key="2">
    <source>
        <dbReference type="ARBA" id="ARBA00022487"/>
    </source>
</evidence>
<gene>
    <name evidence="9" type="primary">LOC114249123</name>
</gene>
<dbReference type="PROSITE" id="PS00122">
    <property type="entry name" value="CARBOXYLESTERASE_B_1"/>
    <property type="match status" value="1"/>
</dbReference>
<dbReference type="OrthoDB" id="19653at2759"/>
<evidence type="ECO:0000259" key="7">
    <source>
        <dbReference type="Pfam" id="PF00135"/>
    </source>
</evidence>
<dbReference type="KEGG" id="bman:114249123"/>
<keyword evidence="4" id="KW-1015">Disulfide bond</keyword>
<dbReference type="Proteomes" id="UP000504629">
    <property type="component" value="Unplaced"/>
</dbReference>
<protein>
    <recommendedName>
        <fullName evidence="6">Carboxylic ester hydrolase</fullName>
        <ecNumber evidence="6">3.1.1.-</ecNumber>
    </recommendedName>
</protein>
<feature type="signal peptide" evidence="6">
    <location>
        <begin position="1"/>
        <end position="20"/>
    </location>
</feature>
<dbReference type="Pfam" id="PF00135">
    <property type="entry name" value="COesterase"/>
    <property type="match status" value="1"/>
</dbReference>
<keyword evidence="3 6" id="KW-0378">Hydrolase</keyword>